<dbReference type="InterPro" id="IPR005531">
    <property type="entry name" value="Asp23"/>
</dbReference>
<evidence type="ECO:0000313" key="3">
    <source>
        <dbReference type="Proteomes" id="UP000628775"/>
    </source>
</evidence>
<name>A0A8J2YIT5_9BACL</name>
<keyword evidence="3" id="KW-1185">Reference proteome</keyword>
<dbReference type="Proteomes" id="UP000628775">
    <property type="component" value="Unassembled WGS sequence"/>
</dbReference>
<protein>
    <recommendedName>
        <fullName evidence="4">Asp23/Gls24 family envelope stress response protein</fullName>
    </recommendedName>
</protein>
<dbReference type="PANTHER" id="PTHR34297:SF1">
    <property type="entry name" value="ASP23_GLS24 FAMILY ENVELOPE STRESS RESPONSE PROTEIN"/>
    <property type="match status" value="1"/>
</dbReference>
<dbReference type="EMBL" id="BMIR01000013">
    <property type="protein sequence ID" value="GGE46541.1"/>
    <property type="molecule type" value="Genomic_DNA"/>
</dbReference>
<gene>
    <name evidence="2" type="primary">yqhY</name>
    <name evidence="2" type="ORF">GCM10011391_26660</name>
</gene>
<reference evidence="2" key="1">
    <citation type="journal article" date="2014" name="Int. J. Syst. Evol. Microbiol.">
        <title>Complete genome sequence of Corynebacterium casei LMG S-19264T (=DSM 44701T), isolated from a smear-ripened cheese.</title>
        <authorList>
            <consortium name="US DOE Joint Genome Institute (JGI-PGF)"/>
            <person name="Walter F."/>
            <person name="Albersmeier A."/>
            <person name="Kalinowski J."/>
            <person name="Ruckert C."/>
        </authorList>
    </citation>
    <scope>NUCLEOTIDE SEQUENCE</scope>
    <source>
        <strain evidence="2">CGMCC 1.15371</strain>
    </source>
</reference>
<evidence type="ECO:0008006" key="4">
    <source>
        <dbReference type="Google" id="ProtNLM"/>
    </source>
</evidence>
<accession>A0A8J2YIT5</accession>
<sequence length="143" mass="15569">MEDNHSFYDDIEAEPMYEVDDNNTDLGKVEISPEVIEVIAGMAANEVDGVAAMHGSFATGVAERIGRKNYGKGIKVDLTEEGITIDVQLHMKFGVSIPDVGRCVQDNIAQTLRTMTALEVNAINIHVVGIEFEQESNTSIENG</sequence>
<dbReference type="AlphaFoldDB" id="A0A8J2YIT5"/>
<organism evidence="2 3">
    <name type="scientific">Pullulanibacillus camelliae</name>
    <dbReference type="NCBI Taxonomy" id="1707096"/>
    <lineage>
        <taxon>Bacteria</taxon>
        <taxon>Bacillati</taxon>
        <taxon>Bacillota</taxon>
        <taxon>Bacilli</taxon>
        <taxon>Bacillales</taxon>
        <taxon>Sporolactobacillaceae</taxon>
        <taxon>Pullulanibacillus</taxon>
    </lineage>
</organism>
<comment type="similarity">
    <text evidence="1">Belongs to the asp23 family.</text>
</comment>
<evidence type="ECO:0000313" key="2">
    <source>
        <dbReference type="EMBL" id="GGE46541.1"/>
    </source>
</evidence>
<dbReference type="Pfam" id="PF03780">
    <property type="entry name" value="Asp23"/>
    <property type="match status" value="1"/>
</dbReference>
<evidence type="ECO:0000256" key="1">
    <source>
        <dbReference type="ARBA" id="ARBA00005721"/>
    </source>
</evidence>
<proteinExistence type="inferred from homology"/>
<dbReference type="PANTHER" id="PTHR34297">
    <property type="entry name" value="HYPOTHETICAL CYTOSOLIC PROTEIN-RELATED"/>
    <property type="match status" value="1"/>
</dbReference>
<reference evidence="2" key="2">
    <citation type="submission" date="2020-09" db="EMBL/GenBank/DDBJ databases">
        <authorList>
            <person name="Sun Q."/>
            <person name="Zhou Y."/>
        </authorList>
    </citation>
    <scope>NUCLEOTIDE SEQUENCE</scope>
    <source>
        <strain evidence="2">CGMCC 1.15371</strain>
    </source>
</reference>
<comment type="caution">
    <text evidence="2">The sequence shown here is derived from an EMBL/GenBank/DDBJ whole genome shotgun (WGS) entry which is preliminary data.</text>
</comment>